<reference evidence="1" key="1">
    <citation type="journal article" date="2020" name="Stud. Mycol.">
        <title>101 Dothideomycetes genomes: a test case for predicting lifestyles and emergence of pathogens.</title>
        <authorList>
            <person name="Haridas S."/>
            <person name="Albert R."/>
            <person name="Binder M."/>
            <person name="Bloem J."/>
            <person name="Labutti K."/>
            <person name="Salamov A."/>
            <person name="Andreopoulos B."/>
            <person name="Baker S."/>
            <person name="Barry K."/>
            <person name="Bills G."/>
            <person name="Bluhm B."/>
            <person name="Cannon C."/>
            <person name="Castanera R."/>
            <person name="Culley D."/>
            <person name="Daum C."/>
            <person name="Ezra D."/>
            <person name="Gonzalez J."/>
            <person name="Henrissat B."/>
            <person name="Kuo A."/>
            <person name="Liang C."/>
            <person name="Lipzen A."/>
            <person name="Lutzoni F."/>
            <person name="Magnuson J."/>
            <person name="Mondo S."/>
            <person name="Nolan M."/>
            <person name="Ohm R."/>
            <person name="Pangilinan J."/>
            <person name="Park H.-J."/>
            <person name="Ramirez L."/>
            <person name="Alfaro M."/>
            <person name="Sun H."/>
            <person name="Tritt A."/>
            <person name="Yoshinaga Y."/>
            <person name="Zwiers L.-H."/>
            <person name="Turgeon B."/>
            <person name="Goodwin S."/>
            <person name="Spatafora J."/>
            <person name="Crous P."/>
            <person name="Grigoriev I."/>
        </authorList>
    </citation>
    <scope>NUCLEOTIDE SEQUENCE</scope>
    <source>
        <strain evidence="1">HMLAC05119</strain>
    </source>
</reference>
<protein>
    <submittedName>
        <fullName evidence="1">Uncharacterized protein</fullName>
    </submittedName>
</protein>
<proteinExistence type="predicted"/>
<feature type="non-terminal residue" evidence="1">
    <location>
        <position position="1"/>
    </location>
</feature>
<dbReference type="OrthoDB" id="3782309at2759"/>
<sequence>IMYNRLFNFLDQITSKLSYKEDKSTYSVVRAVVEKGKKKLLKYYSRIDAEQGYLYNVATILNLS</sequence>
<dbReference type="Proteomes" id="UP000800096">
    <property type="component" value="Unassembled WGS sequence"/>
</dbReference>
<name>A0A6A5QE30_AMPQU</name>
<keyword evidence="2" id="KW-1185">Reference proteome</keyword>
<gene>
    <name evidence="1" type="ORF">BDU57DRAFT_454966</name>
</gene>
<evidence type="ECO:0000313" key="1">
    <source>
        <dbReference type="EMBL" id="KAF1913612.1"/>
    </source>
</evidence>
<organism evidence="1 2">
    <name type="scientific">Ampelomyces quisqualis</name>
    <name type="common">Powdery mildew agent</name>
    <dbReference type="NCBI Taxonomy" id="50730"/>
    <lineage>
        <taxon>Eukaryota</taxon>
        <taxon>Fungi</taxon>
        <taxon>Dikarya</taxon>
        <taxon>Ascomycota</taxon>
        <taxon>Pezizomycotina</taxon>
        <taxon>Dothideomycetes</taxon>
        <taxon>Pleosporomycetidae</taxon>
        <taxon>Pleosporales</taxon>
        <taxon>Pleosporineae</taxon>
        <taxon>Phaeosphaeriaceae</taxon>
        <taxon>Ampelomyces</taxon>
    </lineage>
</organism>
<dbReference type="AlphaFoldDB" id="A0A6A5QE30"/>
<accession>A0A6A5QE30</accession>
<dbReference type="EMBL" id="ML979138">
    <property type="protein sequence ID" value="KAF1913612.1"/>
    <property type="molecule type" value="Genomic_DNA"/>
</dbReference>
<evidence type="ECO:0000313" key="2">
    <source>
        <dbReference type="Proteomes" id="UP000800096"/>
    </source>
</evidence>